<dbReference type="SUPFAM" id="SSF51905">
    <property type="entry name" value="FAD/NAD(P)-binding domain"/>
    <property type="match status" value="1"/>
</dbReference>
<comment type="cofactor">
    <cofactor evidence="1">
        <name>FAD</name>
        <dbReference type="ChEBI" id="CHEBI:57692"/>
    </cofactor>
</comment>
<dbReference type="Gene3D" id="3.30.390.120">
    <property type="match status" value="1"/>
</dbReference>
<dbReference type="PRINTS" id="PR00163">
    <property type="entry name" value="RUBREDOXIN"/>
</dbReference>
<feature type="domain" description="Rubredoxin-like" evidence="13">
    <location>
        <begin position="1"/>
        <end position="52"/>
    </location>
</feature>
<evidence type="ECO:0000256" key="12">
    <source>
        <dbReference type="ARBA" id="ARBA00023027"/>
    </source>
</evidence>
<evidence type="ECO:0000256" key="7">
    <source>
        <dbReference type="ARBA" id="ARBA00022723"/>
    </source>
</evidence>
<comment type="caution">
    <text evidence="14">The sequence shown here is derived from an EMBL/GenBank/DDBJ whole genome shotgun (WGS) entry which is preliminary data.</text>
</comment>
<evidence type="ECO:0000256" key="3">
    <source>
        <dbReference type="ARBA" id="ARBA00006442"/>
    </source>
</evidence>
<keyword evidence="6" id="KW-0285">Flavoprotein</keyword>
<dbReference type="RefSeq" id="WP_285392347.1">
    <property type="nucleotide sequence ID" value="NZ_JASSVS010000010.1"/>
</dbReference>
<evidence type="ECO:0000256" key="4">
    <source>
        <dbReference type="ARBA" id="ARBA00022448"/>
    </source>
</evidence>
<dbReference type="Proteomes" id="UP001227964">
    <property type="component" value="Unassembled WGS sequence"/>
</dbReference>
<proteinExistence type="inferred from homology"/>
<dbReference type="PANTHER" id="PTHR43429">
    <property type="entry name" value="PYRIDINE NUCLEOTIDE-DISULFIDE OXIDOREDUCTASE DOMAIN-CONTAINING"/>
    <property type="match status" value="1"/>
</dbReference>
<evidence type="ECO:0000259" key="13">
    <source>
        <dbReference type="PROSITE" id="PS50903"/>
    </source>
</evidence>
<accession>A0ABT7IIN8</accession>
<gene>
    <name evidence="14" type="ORF">QPM17_17575</name>
</gene>
<protein>
    <submittedName>
        <fullName evidence="14">FAD-dependent oxidoreductase</fullName>
    </submittedName>
</protein>
<dbReference type="PRINTS" id="PR00411">
    <property type="entry name" value="PNDRDTASEI"/>
</dbReference>
<dbReference type="InterPro" id="IPR023753">
    <property type="entry name" value="FAD/NAD-binding_dom"/>
</dbReference>
<dbReference type="PROSITE" id="PS50903">
    <property type="entry name" value="RUBREDOXIN_LIKE"/>
    <property type="match status" value="1"/>
</dbReference>
<dbReference type="PRINTS" id="PR00368">
    <property type="entry name" value="FADPNR"/>
</dbReference>
<evidence type="ECO:0000256" key="11">
    <source>
        <dbReference type="ARBA" id="ARBA00023004"/>
    </source>
</evidence>
<evidence type="ECO:0000256" key="6">
    <source>
        <dbReference type="ARBA" id="ARBA00022630"/>
    </source>
</evidence>
<organism evidence="14 15">
    <name type="scientific">Marinobacter azerbaijanicus</name>
    <dbReference type="NCBI Taxonomy" id="3050455"/>
    <lineage>
        <taxon>Bacteria</taxon>
        <taxon>Pseudomonadati</taxon>
        <taxon>Pseudomonadota</taxon>
        <taxon>Gammaproteobacteria</taxon>
        <taxon>Pseudomonadales</taxon>
        <taxon>Marinobacteraceae</taxon>
        <taxon>Marinobacter</taxon>
    </lineage>
</organism>
<dbReference type="Gene3D" id="2.20.28.10">
    <property type="match status" value="1"/>
</dbReference>
<dbReference type="InterPro" id="IPR041364">
    <property type="entry name" value="Rbx-bd"/>
</dbReference>
<evidence type="ECO:0000256" key="2">
    <source>
        <dbReference type="ARBA" id="ARBA00004496"/>
    </source>
</evidence>
<evidence type="ECO:0000313" key="14">
    <source>
        <dbReference type="EMBL" id="MDL0432959.1"/>
    </source>
</evidence>
<dbReference type="SUPFAM" id="SSF57802">
    <property type="entry name" value="Rubredoxin-like"/>
    <property type="match status" value="1"/>
</dbReference>
<keyword evidence="15" id="KW-1185">Reference proteome</keyword>
<keyword evidence="5" id="KW-0963">Cytoplasm</keyword>
<dbReference type="InterPro" id="IPR024934">
    <property type="entry name" value="Rubredoxin-like_dom"/>
</dbReference>
<name>A0ABT7IIN8_9GAMM</name>
<keyword evidence="10" id="KW-0560">Oxidoreductase</keyword>
<sequence length="469" mass="50026">MKTWLCVVCGLIYDEAKGWPKDGIAPGTRWEDVPDDWLCPDCGVGKADFEMLEITCDMPETPVALLAAEAESASMPSGMVPEGPVVIIGSGHAGYGLAKALRSLNADREIHVFTADDGGRYSKPALSNALAMKKDAHSLLEESALAIERRLEIRVHAFCPVLSIDTRQQTLVTRLGDMSYGQLILATGARPIRIGFTGDQSALLAVNDRQDYQRMRAKLDCLDEPARVTIIGDGLIGCEFANDLAQAGHAVNVVGLADRPLPRLLPAAGSEVLRRGLSEIGVQWYLSRSLADVKSAPDGSYRLTLTDGTTLDSDLLISAVGLSPNISLAQEAGVKCGRGIQVNDYLATSIPNIYALGDAVELNGQLLPYLAPINAGIKALALTIDGTPTPVDYPVMPVMVKTPAAPVCVVVPPSEVAVQWRVDRIGDGVRIQCHDDDGVMLGFALVGKEAMSSRSDWIKACGKATEELV</sequence>
<dbReference type="InterPro" id="IPR050260">
    <property type="entry name" value="FAD-bd_OxRdtase"/>
</dbReference>
<reference evidence="14 15" key="1">
    <citation type="submission" date="2023-06" db="EMBL/GenBank/DDBJ databases">
        <title>Marinobacter azerbaijanicus a moderately halophilic, isolated from Urmia Lake in Azerbaijan region of Iran.</title>
        <authorList>
            <person name="Sanchez-Porro C."/>
            <person name="Aghdam E.M."/>
            <person name="Saheb S.M."/>
            <person name="Tarhriz V."/>
            <person name="Kazemi E."/>
            <person name="Ammozegar M.A."/>
            <person name="Ventosa A."/>
            <person name="Hejazi M.S."/>
        </authorList>
    </citation>
    <scope>NUCLEOTIDE SEQUENCE [LARGE SCALE GENOMIC DNA]</scope>
    <source>
        <strain evidence="14 15">TBZ242</strain>
    </source>
</reference>
<keyword evidence="9" id="KW-0249">Electron transport</keyword>
<evidence type="ECO:0000256" key="10">
    <source>
        <dbReference type="ARBA" id="ARBA00023002"/>
    </source>
</evidence>
<dbReference type="CDD" id="cd00730">
    <property type="entry name" value="rubredoxin"/>
    <property type="match status" value="1"/>
</dbReference>
<dbReference type="Pfam" id="PF07992">
    <property type="entry name" value="Pyr_redox_2"/>
    <property type="match status" value="1"/>
</dbReference>
<keyword evidence="12" id="KW-0520">NAD</keyword>
<comment type="subcellular location">
    <subcellularLocation>
        <location evidence="2">Cytoplasm</location>
    </subcellularLocation>
</comment>
<keyword evidence="8" id="KW-0274">FAD</keyword>
<dbReference type="InterPro" id="IPR036188">
    <property type="entry name" value="FAD/NAD-bd_sf"/>
</dbReference>
<dbReference type="Pfam" id="PF18113">
    <property type="entry name" value="Rbx_binding"/>
    <property type="match status" value="1"/>
</dbReference>
<dbReference type="Gene3D" id="3.50.50.60">
    <property type="entry name" value="FAD/NAD(P)-binding domain"/>
    <property type="match status" value="2"/>
</dbReference>
<dbReference type="Pfam" id="PF00301">
    <property type="entry name" value="Rubredoxin"/>
    <property type="match status" value="1"/>
</dbReference>
<evidence type="ECO:0000256" key="1">
    <source>
        <dbReference type="ARBA" id="ARBA00001974"/>
    </source>
</evidence>
<evidence type="ECO:0000256" key="9">
    <source>
        <dbReference type="ARBA" id="ARBA00022982"/>
    </source>
</evidence>
<dbReference type="InterPro" id="IPR024935">
    <property type="entry name" value="Rubredoxin_dom"/>
</dbReference>
<keyword evidence="4" id="KW-0813">Transport</keyword>
<evidence type="ECO:0000256" key="5">
    <source>
        <dbReference type="ARBA" id="ARBA00022490"/>
    </source>
</evidence>
<evidence type="ECO:0000313" key="15">
    <source>
        <dbReference type="Proteomes" id="UP001227964"/>
    </source>
</evidence>
<dbReference type="PROSITE" id="PS00202">
    <property type="entry name" value="RUBREDOXIN"/>
    <property type="match status" value="1"/>
</dbReference>
<evidence type="ECO:0000256" key="8">
    <source>
        <dbReference type="ARBA" id="ARBA00022827"/>
    </source>
</evidence>
<keyword evidence="11" id="KW-0408">Iron</keyword>
<keyword evidence="7" id="KW-0479">Metal-binding</keyword>
<dbReference type="PANTHER" id="PTHR43429:SF3">
    <property type="entry name" value="NITRITE REDUCTASE [NAD(P)H]"/>
    <property type="match status" value="1"/>
</dbReference>
<comment type="similarity">
    <text evidence="3">Belongs to the FAD-dependent oxidoreductase family.</text>
</comment>
<dbReference type="EMBL" id="JASSVS010000010">
    <property type="protein sequence ID" value="MDL0432959.1"/>
    <property type="molecule type" value="Genomic_DNA"/>
</dbReference>
<dbReference type="InterPro" id="IPR018527">
    <property type="entry name" value="Rubredoxin_Fe_BS"/>
</dbReference>